<sequence>GSITTLMTCPSAEGLFHRAIAQSPPATSVYGAERAKTVAERFLELLSIDPEDAGDLLTTGSGTARQGKR</sequence>
<feature type="non-terminal residue" evidence="1">
    <location>
        <position position="1"/>
    </location>
</feature>
<dbReference type="Gene3D" id="3.40.50.1820">
    <property type="entry name" value="alpha/beta hydrolase"/>
    <property type="match status" value="1"/>
</dbReference>
<gene>
    <name evidence="1" type="ORF">HMPREF0519_0235</name>
</gene>
<organism evidence="1 2">
    <name type="scientific">Lentilactobacillus hilgardii (strain ATCC 8290 / DSM 20176 / CCUG 30140 / JCM 1155 / KCTC 3500 / NBRC 15886 / NCIMB 8040 / NRRL B-1843 / 9)</name>
    <dbReference type="NCBI Taxonomy" id="1423757"/>
    <lineage>
        <taxon>Bacteria</taxon>
        <taxon>Bacillati</taxon>
        <taxon>Bacillota</taxon>
        <taxon>Bacilli</taxon>
        <taxon>Lactobacillales</taxon>
        <taxon>Lactobacillaceae</taxon>
        <taxon>Lentilactobacillus</taxon>
    </lineage>
</organism>
<dbReference type="EMBL" id="ACGP01000014">
    <property type="protein sequence ID" value="EEI25624.1"/>
    <property type="molecule type" value="Genomic_DNA"/>
</dbReference>
<accession>C0XG74</accession>
<dbReference type="ESTHER" id="rhoe4-c1a280">
    <property type="family name" value="Carb_B_Bacteria"/>
</dbReference>
<comment type="caution">
    <text evidence="1">The sequence shown here is derived from an EMBL/GenBank/DDBJ whole genome shotgun (WGS) entry which is preliminary data.</text>
</comment>
<name>C0XG74_LENH9</name>
<dbReference type="AlphaFoldDB" id="C0XG74"/>
<reference evidence="1 2" key="1">
    <citation type="submission" date="2009-01" db="EMBL/GenBank/DDBJ databases">
        <authorList>
            <person name="Qin X."/>
            <person name="Bachman B."/>
            <person name="Battles P."/>
            <person name="Bell A."/>
            <person name="Bess C."/>
            <person name="Bickham C."/>
            <person name="Chaboub L."/>
            <person name="Chen D."/>
            <person name="Coyle M."/>
            <person name="Deiros D.R."/>
            <person name="Dinh H."/>
            <person name="Forbes L."/>
            <person name="Fowler G."/>
            <person name="Francisco L."/>
            <person name="Fu Q."/>
            <person name="Gubbala S."/>
            <person name="Hale W."/>
            <person name="Han Y."/>
            <person name="Hemphill L."/>
            <person name="Highlander S.K."/>
            <person name="Hirani K."/>
            <person name="Hogues M."/>
            <person name="Jackson L."/>
            <person name="Jakkamsetti A."/>
            <person name="Javaid M."/>
            <person name="Jiang H."/>
            <person name="Korchina V."/>
            <person name="Kovar C."/>
            <person name="Lara F."/>
            <person name="Lee S."/>
            <person name="Mata R."/>
            <person name="Mathew T."/>
            <person name="Moen C."/>
            <person name="Morales K."/>
            <person name="Munidasa M."/>
            <person name="Nazareth L."/>
            <person name="Ngo R."/>
            <person name="Nguyen L."/>
            <person name="Okwuonu G."/>
            <person name="Ongeri F."/>
            <person name="Patil S."/>
            <person name="Petrosino J."/>
            <person name="Pham C."/>
            <person name="Pham P."/>
            <person name="Pu L.-L."/>
            <person name="Puazo M."/>
            <person name="Raj R."/>
            <person name="Reid J."/>
            <person name="Rouhana J."/>
            <person name="Saada N."/>
            <person name="Shang Y."/>
            <person name="Simmons D."/>
            <person name="Thornton R."/>
            <person name="Warren J."/>
            <person name="Weissenberger G."/>
            <person name="Zhang J."/>
            <person name="Zhang L."/>
            <person name="Zhou C."/>
            <person name="Zhu D."/>
            <person name="Muzny D."/>
            <person name="Worley K."/>
            <person name="Gibbs R."/>
        </authorList>
    </citation>
    <scope>NUCLEOTIDE SEQUENCE [LARGE SCALE GENOMIC DNA]</scope>
    <source>
        <strain evidence="2">ATCC 8290 / DSM 20176 / CCUG 30140 / JCM 1155 / KCTC 3500 / NBRC 15886 / NCIMB 8040 / NRRL B-1843 / 9</strain>
    </source>
</reference>
<dbReference type="Proteomes" id="UP000003752">
    <property type="component" value="Unassembled WGS sequence"/>
</dbReference>
<dbReference type="SUPFAM" id="SSF53474">
    <property type="entry name" value="alpha/beta-Hydrolases"/>
    <property type="match status" value="1"/>
</dbReference>
<keyword evidence="2" id="KW-1185">Reference proteome</keyword>
<dbReference type="HOGENOM" id="CLU_2781865_0_0_9"/>
<evidence type="ECO:0000313" key="1">
    <source>
        <dbReference type="EMBL" id="EEI25624.1"/>
    </source>
</evidence>
<evidence type="ECO:0000313" key="2">
    <source>
        <dbReference type="Proteomes" id="UP000003752"/>
    </source>
</evidence>
<proteinExistence type="predicted"/>
<dbReference type="InterPro" id="IPR029058">
    <property type="entry name" value="AB_hydrolase_fold"/>
</dbReference>
<protein>
    <submittedName>
        <fullName evidence="1">Uncharacterized protein</fullName>
    </submittedName>
</protein>